<dbReference type="InterPro" id="IPR006620">
    <property type="entry name" value="Pro_4_hyd_alph"/>
</dbReference>
<dbReference type="InterPro" id="IPR032675">
    <property type="entry name" value="LRR_dom_sf"/>
</dbReference>
<evidence type="ECO:0000256" key="5">
    <source>
        <dbReference type="ARBA" id="ARBA00023002"/>
    </source>
</evidence>
<accession>A0A067BVD0</accession>
<dbReference type="InterPro" id="IPR051559">
    <property type="entry name" value="HIF_prolyl_hydroxylases"/>
</dbReference>
<keyword evidence="2" id="KW-0479">Metal-binding</keyword>
<gene>
    <name evidence="8" type="ORF">SPRG_11683</name>
</gene>
<dbReference type="GO" id="GO:0008198">
    <property type="term" value="F:ferrous iron binding"/>
    <property type="evidence" value="ECO:0007669"/>
    <property type="project" value="TreeGrafter"/>
</dbReference>
<dbReference type="RefSeq" id="XP_012206747.1">
    <property type="nucleotide sequence ID" value="XM_012351357.1"/>
</dbReference>
<evidence type="ECO:0000256" key="3">
    <source>
        <dbReference type="ARBA" id="ARBA00022896"/>
    </source>
</evidence>
<dbReference type="InterPro" id="IPR044862">
    <property type="entry name" value="Pro_4_hyd_alph_FE2OG_OXY"/>
</dbReference>
<protein>
    <recommendedName>
        <fullName evidence="7">Fe2OG dioxygenase domain-containing protein</fullName>
    </recommendedName>
</protein>
<dbReference type="PANTHER" id="PTHR12907:SF26">
    <property type="entry name" value="HIF PROLYL HYDROXYLASE, ISOFORM C"/>
    <property type="match status" value="1"/>
</dbReference>
<dbReference type="PROSITE" id="PS51471">
    <property type="entry name" value="FE2OG_OXY"/>
    <property type="match status" value="1"/>
</dbReference>
<organism evidence="8 9">
    <name type="scientific">Saprolegnia parasitica (strain CBS 223.65)</name>
    <dbReference type="NCBI Taxonomy" id="695850"/>
    <lineage>
        <taxon>Eukaryota</taxon>
        <taxon>Sar</taxon>
        <taxon>Stramenopiles</taxon>
        <taxon>Oomycota</taxon>
        <taxon>Saprolegniomycetes</taxon>
        <taxon>Saprolegniales</taxon>
        <taxon>Saprolegniaceae</taxon>
        <taxon>Saprolegnia</taxon>
    </lineage>
</organism>
<reference evidence="8 9" key="1">
    <citation type="journal article" date="2013" name="PLoS Genet.">
        <title>Distinctive expansion of potential virulence genes in the genome of the oomycete fish pathogen Saprolegnia parasitica.</title>
        <authorList>
            <person name="Jiang R.H."/>
            <person name="de Bruijn I."/>
            <person name="Haas B.J."/>
            <person name="Belmonte R."/>
            <person name="Lobach L."/>
            <person name="Christie J."/>
            <person name="van den Ackerveken G."/>
            <person name="Bottin A."/>
            <person name="Bulone V."/>
            <person name="Diaz-Moreno S.M."/>
            <person name="Dumas B."/>
            <person name="Fan L."/>
            <person name="Gaulin E."/>
            <person name="Govers F."/>
            <person name="Grenville-Briggs L.J."/>
            <person name="Horner N.R."/>
            <person name="Levin J.Z."/>
            <person name="Mammella M."/>
            <person name="Meijer H.J."/>
            <person name="Morris P."/>
            <person name="Nusbaum C."/>
            <person name="Oome S."/>
            <person name="Phillips A.J."/>
            <person name="van Rooyen D."/>
            <person name="Rzeszutek E."/>
            <person name="Saraiva M."/>
            <person name="Secombes C.J."/>
            <person name="Seidl M.F."/>
            <person name="Snel B."/>
            <person name="Stassen J.H."/>
            <person name="Sykes S."/>
            <person name="Tripathy S."/>
            <person name="van den Berg H."/>
            <person name="Vega-Arreguin J.C."/>
            <person name="Wawra S."/>
            <person name="Young S.K."/>
            <person name="Zeng Q."/>
            <person name="Dieguez-Uribeondo J."/>
            <person name="Russ C."/>
            <person name="Tyler B.M."/>
            <person name="van West P."/>
        </authorList>
    </citation>
    <scope>NUCLEOTIDE SEQUENCE [LARGE SCALE GENOMIC DNA]</scope>
    <source>
        <strain evidence="8 9">CBS 223.65</strain>
    </source>
</reference>
<dbReference type="GeneID" id="24133704"/>
<comment type="cofactor">
    <cofactor evidence="1">
        <name>L-ascorbate</name>
        <dbReference type="ChEBI" id="CHEBI:38290"/>
    </cofactor>
</comment>
<evidence type="ECO:0000256" key="4">
    <source>
        <dbReference type="ARBA" id="ARBA00022964"/>
    </source>
</evidence>
<evidence type="ECO:0000313" key="8">
    <source>
        <dbReference type="EMBL" id="KDO22499.1"/>
    </source>
</evidence>
<name>A0A067BVD0_SAPPC</name>
<proteinExistence type="predicted"/>
<dbReference type="GO" id="GO:0071456">
    <property type="term" value="P:cellular response to hypoxia"/>
    <property type="evidence" value="ECO:0007669"/>
    <property type="project" value="TreeGrafter"/>
</dbReference>
<dbReference type="SUPFAM" id="SSF52047">
    <property type="entry name" value="RNI-like"/>
    <property type="match status" value="1"/>
</dbReference>
<dbReference type="Gene3D" id="2.60.120.620">
    <property type="entry name" value="q2cbj1_9rhob like domain"/>
    <property type="match status" value="1"/>
</dbReference>
<keyword evidence="3" id="KW-0847">Vitamin C</keyword>
<evidence type="ECO:0000256" key="2">
    <source>
        <dbReference type="ARBA" id="ARBA00022723"/>
    </source>
</evidence>
<dbReference type="AlphaFoldDB" id="A0A067BVD0"/>
<keyword evidence="6" id="KW-0408">Iron</keyword>
<dbReference type="InterPro" id="IPR005123">
    <property type="entry name" value="Oxoglu/Fe-dep_dioxygenase_dom"/>
</dbReference>
<dbReference type="KEGG" id="spar:SPRG_11683"/>
<dbReference type="Pfam" id="PF13640">
    <property type="entry name" value="2OG-FeII_Oxy_3"/>
    <property type="match status" value="1"/>
</dbReference>
<evidence type="ECO:0000256" key="6">
    <source>
        <dbReference type="ARBA" id="ARBA00023004"/>
    </source>
</evidence>
<feature type="domain" description="Fe2OG dioxygenase" evidence="7">
    <location>
        <begin position="531"/>
        <end position="625"/>
    </location>
</feature>
<dbReference type="STRING" id="695850.A0A067BVD0"/>
<sequence length="660" mass="73912">MAKLAVGALVVRVLDDLRFPCKVLDITYADDATPMLWTIQYVDDGNVETITDIDELEFDMAPVVSDGRSLVEVVGYVVAFLTSWENATVIRHVSRRLRDVVSEASHWRHVDLAIQPTHVRLDRYLHLILHTNTTEGHVRSVVQSLNLASLLVSDQDVQNLVKQCPHLRHVNLAYCPLLSYQLFPLLHALSASSSLSSLDLYMTRIMHWETAALTNAFGNVVTVEPSGLVPFRADAFTASRTSDATFAVHVLDTVGLDAQGDADDDWHTKLCYTWPYTLLPVVYLAGEAYVCRSPDDIARWRCETAKKLAPPMCLVPRALTPRPEKAPDPLDEQAKTVFASLHEWKTSLEAQVETLTEALVLAQQDHAVAKHEYDLAERQRAEVTATPTALSWRSTPPESGHIVHRDGDDLLPPLPHAAAIADLSRALSQQHFALCDDFLGHGSAIQLYDAVEQLHAAQDGLCFERGALAGGKTGRNLRYEMASVRGDDVLWLDGTEPACPPAIVTTLRQLDRLILERLAGVNSELRSCALQRQRVMLTCYPGHGAAYVKHCDNPNRNGRKLTAILYLNPLWDERDGGQLVLHRTPPTRISPVLDRLLLFFSDTRVPHEVLPSHAKRYALTVWYMDWDEFMEAQVFTDTTNETHERRHIEAEIEKFHAKAS</sequence>
<dbReference type="SMART" id="SM00702">
    <property type="entry name" value="P4Hc"/>
    <property type="match status" value="1"/>
</dbReference>
<evidence type="ECO:0000256" key="1">
    <source>
        <dbReference type="ARBA" id="ARBA00001961"/>
    </source>
</evidence>
<dbReference type="Gene3D" id="3.80.10.10">
    <property type="entry name" value="Ribonuclease Inhibitor"/>
    <property type="match status" value="1"/>
</dbReference>
<evidence type="ECO:0000259" key="7">
    <source>
        <dbReference type="PROSITE" id="PS51471"/>
    </source>
</evidence>
<dbReference type="OrthoDB" id="76265at2759"/>
<dbReference type="PANTHER" id="PTHR12907">
    <property type="entry name" value="EGL NINE HOMOLOG-RELATED"/>
    <property type="match status" value="1"/>
</dbReference>
<evidence type="ECO:0000313" key="9">
    <source>
        <dbReference type="Proteomes" id="UP000030745"/>
    </source>
</evidence>
<dbReference type="VEuPathDB" id="FungiDB:SPRG_11683"/>
<dbReference type="EMBL" id="KK583267">
    <property type="protein sequence ID" value="KDO22499.1"/>
    <property type="molecule type" value="Genomic_DNA"/>
</dbReference>
<dbReference type="GO" id="GO:0031543">
    <property type="term" value="F:peptidyl-proline dioxygenase activity"/>
    <property type="evidence" value="ECO:0007669"/>
    <property type="project" value="TreeGrafter"/>
</dbReference>
<dbReference type="Proteomes" id="UP000030745">
    <property type="component" value="Unassembled WGS sequence"/>
</dbReference>
<keyword evidence="9" id="KW-1185">Reference proteome</keyword>
<dbReference type="GO" id="GO:0031418">
    <property type="term" value="F:L-ascorbic acid binding"/>
    <property type="evidence" value="ECO:0007669"/>
    <property type="project" value="UniProtKB-KW"/>
</dbReference>
<dbReference type="OMA" id="RIMHWET"/>
<keyword evidence="5" id="KW-0560">Oxidoreductase</keyword>
<keyword evidence="4" id="KW-0223">Dioxygenase</keyword>